<organism evidence="4 5">
    <name type="scientific">Pelagibacterium luteolum</name>
    <dbReference type="NCBI Taxonomy" id="440168"/>
    <lineage>
        <taxon>Bacteria</taxon>
        <taxon>Pseudomonadati</taxon>
        <taxon>Pseudomonadota</taxon>
        <taxon>Alphaproteobacteria</taxon>
        <taxon>Hyphomicrobiales</taxon>
        <taxon>Devosiaceae</taxon>
        <taxon>Pelagibacterium</taxon>
    </lineage>
</organism>
<reference evidence="4 5" key="1">
    <citation type="submission" date="2016-10" db="EMBL/GenBank/DDBJ databases">
        <authorList>
            <person name="de Groot N.N."/>
        </authorList>
    </citation>
    <scope>NUCLEOTIDE SEQUENCE [LARGE SCALE GENOMIC DNA]</scope>
    <source>
        <strain evidence="4 5">CGMCC 1.10267</strain>
    </source>
</reference>
<protein>
    <submittedName>
        <fullName evidence="4">Exodeoxyribonuclease-5</fullName>
    </submittedName>
</protein>
<feature type="domain" description="UvrD-like helicase C-terminal" evidence="3">
    <location>
        <begin position="316"/>
        <end position="364"/>
    </location>
</feature>
<dbReference type="EMBL" id="FNCS01000010">
    <property type="protein sequence ID" value="SDG85941.1"/>
    <property type="molecule type" value="Genomic_DNA"/>
</dbReference>
<gene>
    <name evidence="4" type="ORF">SAMN04487974_11038</name>
</gene>
<dbReference type="PANTHER" id="PTHR43788">
    <property type="entry name" value="DNA2/NAM7 HELICASE FAMILY MEMBER"/>
    <property type="match status" value="1"/>
</dbReference>
<proteinExistence type="predicted"/>
<evidence type="ECO:0000313" key="4">
    <source>
        <dbReference type="EMBL" id="SDG85941.1"/>
    </source>
</evidence>
<dbReference type="GO" id="GO:0006310">
    <property type="term" value="P:DNA recombination"/>
    <property type="evidence" value="ECO:0007669"/>
    <property type="project" value="TreeGrafter"/>
</dbReference>
<dbReference type="PANTHER" id="PTHR43788:SF6">
    <property type="entry name" value="DNA HELICASE B"/>
    <property type="match status" value="1"/>
</dbReference>
<keyword evidence="5" id="KW-1185">Reference proteome</keyword>
<keyword evidence="2" id="KW-0067">ATP-binding</keyword>
<name>A0A1G7XPA4_9HYPH</name>
<evidence type="ECO:0000259" key="3">
    <source>
        <dbReference type="Pfam" id="PF13538"/>
    </source>
</evidence>
<evidence type="ECO:0000313" key="5">
    <source>
        <dbReference type="Proteomes" id="UP000199495"/>
    </source>
</evidence>
<evidence type="ECO:0000256" key="2">
    <source>
        <dbReference type="ARBA" id="ARBA00022840"/>
    </source>
</evidence>
<dbReference type="Gene3D" id="3.40.50.300">
    <property type="entry name" value="P-loop containing nucleotide triphosphate hydrolases"/>
    <property type="match status" value="2"/>
</dbReference>
<dbReference type="SUPFAM" id="SSF52540">
    <property type="entry name" value="P-loop containing nucleoside triphosphate hydrolases"/>
    <property type="match status" value="2"/>
</dbReference>
<keyword evidence="1" id="KW-0547">Nucleotide-binding</keyword>
<dbReference type="InterPro" id="IPR027417">
    <property type="entry name" value="P-loop_NTPase"/>
</dbReference>
<sequence length="365" mass="41189">MVVWSSQQDEALKAVADWLKDANGPQVFRLFGWAGTGKSTLARHLAKDVETVKYAAFTGKAALVMRRRGCKGASTIHSLIYTRISEKEGEPRFVLDPESAAADADLIVIDEVSMVDEILGSDLLSFGTKVLVLGDPFQLPPVQGEGFFTAREPDVMLTEIHRQARDNPIVQLSLNIREGRGLDLGTYGDSKVVSRREVDQSEVLNADQVLVGRNKTRLHYNNRIRELKLLPADIPVKGDRLVCLRNNPQKRLLNGQIWTLNSIKKRAAGTLEMVIDPEDADRTAVQTKVRAHESFFTGADADMSWQLRRQYDEFTYGYCLTVHKSQGSQWDNVYLFDESFVFREEAQRWLYTGITRAAERITVVR</sequence>
<dbReference type="Pfam" id="PF13538">
    <property type="entry name" value="UvrD_C_2"/>
    <property type="match status" value="1"/>
</dbReference>
<dbReference type="GO" id="GO:0017116">
    <property type="term" value="F:single-stranded DNA helicase activity"/>
    <property type="evidence" value="ECO:0007669"/>
    <property type="project" value="TreeGrafter"/>
</dbReference>
<dbReference type="InterPro" id="IPR027785">
    <property type="entry name" value="UvrD-like_helicase_C"/>
</dbReference>
<dbReference type="Pfam" id="PF13604">
    <property type="entry name" value="AAA_30"/>
    <property type="match status" value="1"/>
</dbReference>
<dbReference type="OrthoDB" id="9803432at2"/>
<dbReference type="GO" id="GO:0005524">
    <property type="term" value="F:ATP binding"/>
    <property type="evidence" value="ECO:0007669"/>
    <property type="project" value="UniProtKB-KW"/>
</dbReference>
<dbReference type="STRING" id="440168.SAMN04487974_11038"/>
<dbReference type="RefSeq" id="WP_090597473.1">
    <property type="nucleotide sequence ID" value="NZ_FNCS01000010.1"/>
</dbReference>
<evidence type="ECO:0000256" key="1">
    <source>
        <dbReference type="ARBA" id="ARBA00022741"/>
    </source>
</evidence>
<dbReference type="GO" id="GO:0009338">
    <property type="term" value="C:exodeoxyribonuclease V complex"/>
    <property type="evidence" value="ECO:0007669"/>
    <property type="project" value="TreeGrafter"/>
</dbReference>
<dbReference type="CDD" id="cd18809">
    <property type="entry name" value="SF1_C_RecD"/>
    <property type="match status" value="1"/>
</dbReference>
<accession>A0A1G7XPA4</accession>
<dbReference type="AlphaFoldDB" id="A0A1G7XPA4"/>
<dbReference type="Proteomes" id="UP000199495">
    <property type="component" value="Unassembled WGS sequence"/>
</dbReference>
<dbReference type="InterPro" id="IPR050534">
    <property type="entry name" value="Coronavir_polyprotein_1ab"/>
</dbReference>